<dbReference type="PANTHER" id="PTHR11364:SF27">
    <property type="entry name" value="SULFURTRANSFERASE"/>
    <property type="match status" value="1"/>
</dbReference>
<dbReference type="GO" id="GO:0004792">
    <property type="term" value="F:thiosulfate-cyanide sulfurtransferase activity"/>
    <property type="evidence" value="ECO:0007669"/>
    <property type="project" value="InterPro"/>
</dbReference>
<evidence type="ECO:0000256" key="1">
    <source>
        <dbReference type="ARBA" id="ARBA00022679"/>
    </source>
</evidence>
<sequence length="372" mass="39061">MLALGQTRTALHLCALRANFRACNLGQRAYSGPTSRGVARHPPHRSITHHSSKRVSPTLIADASRMSAQGSDVPDIVSAQWLKDRLADVKVLDASWYLPVHKRDAVEEFKASRLPGAQFFDLDAISDTSVDLPHMLPSEAAFAAAADALCINPDDTIVVYDRLGAFSSPRAWWTWHVFGHKRVAVLDGGLPAWVEAGSELESTPVSDSALTAPGAAAAAAQGPDAGVRPDSRYPAHLDSSQVASWRDVLAAVEAGTTGNLVDARPAGRWRGEAPEVRPGLASGHIPGSKNLPWDAVQSGGRFKPAEQLRAAFQGAGADLGRPLTLSCGSGTTACVLLLAARRAAPGARATVYDGSWSEWGGLPGVPVAKGAA</sequence>
<dbReference type="InterPro" id="IPR001763">
    <property type="entry name" value="Rhodanese-like_dom"/>
</dbReference>
<feature type="region of interest" description="Disordered" evidence="4">
    <location>
        <begin position="31"/>
        <end position="53"/>
    </location>
</feature>
<dbReference type="EMBL" id="GDKF01008767">
    <property type="protein sequence ID" value="JAT69855.1"/>
    <property type="molecule type" value="Transcribed_RNA"/>
</dbReference>
<dbReference type="GO" id="GO:0005739">
    <property type="term" value="C:mitochondrion"/>
    <property type="evidence" value="ECO:0007669"/>
    <property type="project" value="TreeGrafter"/>
</dbReference>
<dbReference type="CDD" id="cd01449">
    <property type="entry name" value="TST_Repeat_2"/>
    <property type="match status" value="1"/>
</dbReference>
<dbReference type="Pfam" id="PF00581">
    <property type="entry name" value="Rhodanese"/>
    <property type="match status" value="2"/>
</dbReference>
<feature type="compositionally biased region" description="Low complexity" evidence="4">
    <location>
        <begin position="212"/>
        <end position="226"/>
    </location>
</feature>
<feature type="compositionally biased region" description="Basic residues" evidence="4">
    <location>
        <begin position="38"/>
        <end position="53"/>
    </location>
</feature>
<proteinExistence type="predicted"/>
<evidence type="ECO:0000313" key="6">
    <source>
        <dbReference type="EMBL" id="JAT69855.1"/>
    </source>
</evidence>
<dbReference type="SMART" id="SM00450">
    <property type="entry name" value="RHOD"/>
    <property type="match status" value="2"/>
</dbReference>
<dbReference type="InterPro" id="IPR036873">
    <property type="entry name" value="Rhodanese-like_dom_sf"/>
</dbReference>
<dbReference type="AlphaFoldDB" id="A0A1D1ZSX0"/>
<dbReference type="InterPro" id="IPR001307">
    <property type="entry name" value="Thiosulphate_STrfase_CS"/>
</dbReference>
<feature type="domain" description="Rhodanese" evidence="5">
    <location>
        <begin position="85"/>
        <end position="202"/>
    </location>
</feature>
<organism evidence="6">
    <name type="scientific">Auxenochlorella protothecoides</name>
    <name type="common">Green microalga</name>
    <name type="synonym">Chlorella protothecoides</name>
    <dbReference type="NCBI Taxonomy" id="3075"/>
    <lineage>
        <taxon>Eukaryota</taxon>
        <taxon>Viridiplantae</taxon>
        <taxon>Chlorophyta</taxon>
        <taxon>core chlorophytes</taxon>
        <taxon>Trebouxiophyceae</taxon>
        <taxon>Chlorellales</taxon>
        <taxon>Chlorellaceae</taxon>
        <taxon>Auxenochlorella</taxon>
    </lineage>
</organism>
<accession>A0A1D1ZSX0</accession>
<feature type="domain" description="Rhodanese" evidence="5">
    <location>
        <begin position="260"/>
        <end position="368"/>
    </location>
</feature>
<dbReference type="CDD" id="cd01448">
    <property type="entry name" value="TST_Repeat_1"/>
    <property type="match status" value="1"/>
</dbReference>
<dbReference type="PROSITE" id="PS50206">
    <property type="entry name" value="RHODANESE_3"/>
    <property type="match status" value="2"/>
</dbReference>
<dbReference type="SUPFAM" id="SSF52821">
    <property type="entry name" value="Rhodanese/Cell cycle control phosphatase"/>
    <property type="match status" value="2"/>
</dbReference>
<evidence type="ECO:0000256" key="3">
    <source>
        <dbReference type="RuleBase" id="RU000507"/>
    </source>
</evidence>
<dbReference type="Gene3D" id="3.40.250.10">
    <property type="entry name" value="Rhodanese-like domain"/>
    <property type="match status" value="2"/>
</dbReference>
<dbReference type="PANTHER" id="PTHR11364">
    <property type="entry name" value="THIOSULFATE SULFERTANSFERASE"/>
    <property type="match status" value="1"/>
</dbReference>
<feature type="region of interest" description="Disordered" evidence="4">
    <location>
        <begin position="204"/>
        <end position="233"/>
    </location>
</feature>
<reference evidence="6" key="1">
    <citation type="submission" date="2015-08" db="EMBL/GenBank/DDBJ databases">
        <authorList>
            <person name="Babu N.S."/>
            <person name="Beckwith C.J."/>
            <person name="Beseler K.G."/>
            <person name="Brison A."/>
            <person name="Carone J.V."/>
            <person name="Caskin T.P."/>
            <person name="Diamond M."/>
            <person name="Durham M.E."/>
            <person name="Foxe J.M."/>
            <person name="Go M."/>
            <person name="Henderson B.A."/>
            <person name="Jones I.B."/>
            <person name="McGettigan J.A."/>
            <person name="Micheletti S.J."/>
            <person name="Nasrallah M.E."/>
            <person name="Ortiz D."/>
            <person name="Piller C.R."/>
            <person name="Privatt S.R."/>
            <person name="Schneider S.L."/>
            <person name="Sharp S."/>
            <person name="Smith T.C."/>
            <person name="Stanton J.D."/>
            <person name="Ullery H.E."/>
            <person name="Wilson R.J."/>
            <person name="Serrano M.G."/>
            <person name="Buck G."/>
            <person name="Lee V."/>
            <person name="Wang Y."/>
            <person name="Carvalho R."/>
            <person name="Voegtly L."/>
            <person name="Shi R."/>
            <person name="Duckworth R."/>
            <person name="Johnson A."/>
            <person name="Loviza R."/>
            <person name="Walstead R."/>
            <person name="Shah Z."/>
            <person name="Kiflezghi M."/>
            <person name="Wade K."/>
            <person name="Ball S.L."/>
            <person name="Bradley K.W."/>
            <person name="Asai D.J."/>
            <person name="Bowman C.A."/>
            <person name="Russell D.A."/>
            <person name="Pope W.H."/>
            <person name="Jacobs-Sera D."/>
            <person name="Hendrix R.W."/>
            <person name="Hatfull G.F."/>
        </authorList>
    </citation>
    <scope>NUCLEOTIDE SEQUENCE</scope>
</reference>
<dbReference type="InterPro" id="IPR045078">
    <property type="entry name" value="TST/MPST-like"/>
</dbReference>
<evidence type="ECO:0000256" key="2">
    <source>
        <dbReference type="ARBA" id="ARBA00022737"/>
    </source>
</evidence>
<gene>
    <name evidence="6" type="ORF">g.1242</name>
</gene>
<dbReference type="PROSITE" id="PS00683">
    <property type="entry name" value="RHODANESE_2"/>
    <property type="match status" value="1"/>
</dbReference>
<keyword evidence="2" id="KW-0677">Repeat</keyword>
<protein>
    <recommendedName>
        <fullName evidence="3">Sulfurtransferase</fullName>
    </recommendedName>
</protein>
<evidence type="ECO:0000256" key="4">
    <source>
        <dbReference type="SAM" id="MobiDB-lite"/>
    </source>
</evidence>
<evidence type="ECO:0000259" key="5">
    <source>
        <dbReference type="PROSITE" id="PS50206"/>
    </source>
</evidence>
<keyword evidence="1 3" id="KW-0808">Transferase</keyword>
<name>A0A1D1ZSX0_AUXPR</name>